<feature type="transmembrane region" description="Helical" evidence="2">
    <location>
        <begin position="166"/>
        <end position="188"/>
    </location>
</feature>
<dbReference type="Pfam" id="PF10361">
    <property type="entry name" value="DUF2434"/>
    <property type="match status" value="1"/>
</dbReference>
<gene>
    <name evidence="3" type="ORF">HIM_07229</name>
</gene>
<keyword evidence="2" id="KW-0472">Membrane</keyword>
<dbReference type="OrthoDB" id="5308502at2759"/>
<sequence length="569" mass="65303">MADNFFDLAIRDMSRAPPGDNATDTIFGDHHLSLTILKFFNYTYYPINQTVSNDSHCYLTFKPYEPAYLYENGTFINATWCWSATEPIRARGYTGIGGAILYGIGLVLTMSALAKHGALYLPASTRFTPIGRRWQWYWGCFVCACALISLLTNIDVDRYHVQELPIVLTTFFWFLICQGTMALVWEAVRHWGSWLERQYIDPDPFVYRQDDRRAMVEFWMPLWFYFWVWMNFFLVVPRNWNFAELQRSPEQTLSKAIPTATGGRFKAAGFCLVIAWLTILFSMRHSIKYYKPRNRGLWNRMRGLVSVIPLRFQLMIPLALALIAYQIFIAFEWKYSIIRYDGIVPVIYGWGYGPPLLIVYIQIIYGYVNPNEDKELTRQRRVRGETINHELGIVQKPAWWRRVRGDHLGTLRDKIRGNVKEVGGKRGIGRRAEDDMERHVREEAERAAINDDDIEMGRVVKEGLPPVRNSATSASLIPSPMPYTGKSERRRSERAFQAGAGILFPNEAEARRARQAAYLLEEDSPPPYADGQSARASTRPQMGGARTSSTSTTSSTAGPPQQVRSMLDV</sequence>
<feature type="transmembrane region" description="Helical" evidence="2">
    <location>
        <begin position="218"/>
        <end position="236"/>
    </location>
</feature>
<evidence type="ECO:0000313" key="4">
    <source>
        <dbReference type="Proteomes" id="UP000054481"/>
    </source>
</evidence>
<proteinExistence type="predicted"/>
<feature type="transmembrane region" description="Helical" evidence="2">
    <location>
        <begin position="304"/>
        <end position="327"/>
    </location>
</feature>
<keyword evidence="2" id="KW-0812">Transmembrane</keyword>
<reference evidence="3 4" key="1">
    <citation type="journal article" date="2014" name="Genome Biol. Evol.">
        <title>Comparative genomics and transcriptomics analyses reveal divergent lifestyle features of nematode endoparasitic fungus Hirsutella minnesotensis.</title>
        <authorList>
            <person name="Lai Y."/>
            <person name="Liu K."/>
            <person name="Zhang X."/>
            <person name="Zhang X."/>
            <person name="Li K."/>
            <person name="Wang N."/>
            <person name="Shu C."/>
            <person name="Wu Y."/>
            <person name="Wang C."/>
            <person name="Bushley K.E."/>
            <person name="Xiang M."/>
            <person name="Liu X."/>
        </authorList>
    </citation>
    <scope>NUCLEOTIDE SEQUENCE [LARGE SCALE GENOMIC DNA]</scope>
    <source>
        <strain evidence="3 4">3608</strain>
    </source>
</reference>
<dbReference type="EMBL" id="KQ030535">
    <property type="protein sequence ID" value="KJZ73435.1"/>
    <property type="molecule type" value="Genomic_DNA"/>
</dbReference>
<feature type="compositionally biased region" description="Low complexity" evidence="1">
    <location>
        <begin position="547"/>
        <end position="556"/>
    </location>
</feature>
<feature type="region of interest" description="Disordered" evidence="1">
    <location>
        <begin position="470"/>
        <end position="490"/>
    </location>
</feature>
<evidence type="ECO:0000256" key="1">
    <source>
        <dbReference type="SAM" id="MobiDB-lite"/>
    </source>
</evidence>
<evidence type="ECO:0000256" key="2">
    <source>
        <dbReference type="SAM" id="Phobius"/>
    </source>
</evidence>
<dbReference type="Proteomes" id="UP000054481">
    <property type="component" value="Unassembled WGS sequence"/>
</dbReference>
<accession>A0A0F7ZNB0</accession>
<evidence type="ECO:0000313" key="3">
    <source>
        <dbReference type="EMBL" id="KJZ73435.1"/>
    </source>
</evidence>
<feature type="transmembrane region" description="Helical" evidence="2">
    <location>
        <begin position="347"/>
        <end position="368"/>
    </location>
</feature>
<keyword evidence="2" id="KW-1133">Transmembrane helix</keyword>
<feature type="transmembrane region" description="Helical" evidence="2">
    <location>
        <begin position="265"/>
        <end position="283"/>
    </location>
</feature>
<dbReference type="InterPro" id="IPR018830">
    <property type="entry name" value="DUF2434"/>
</dbReference>
<name>A0A0F7ZNB0_9HYPO</name>
<keyword evidence="4" id="KW-1185">Reference proteome</keyword>
<feature type="transmembrane region" description="Helical" evidence="2">
    <location>
        <begin position="92"/>
        <end position="114"/>
    </location>
</feature>
<feature type="compositionally biased region" description="Polar residues" evidence="1">
    <location>
        <begin position="557"/>
        <end position="569"/>
    </location>
</feature>
<feature type="region of interest" description="Disordered" evidence="1">
    <location>
        <begin position="519"/>
        <end position="569"/>
    </location>
</feature>
<dbReference type="AlphaFoldDB" id="A0A0F7ZNB0"/>
<organism evidence="3 4">
    <name type="scientific">Hirsutella minnesotensis 3608</name>
    <dbReference type="NCBI Taxonomy" id="1043627"/>
    <lineage>
        <taxon>Eukaryota</taxon>
        <taxon>Fungi</taxon>
        <taxon>Dikarya</taxon>
        <taxon>Ascomycota</taxon>
        <taxon>Pezizomycotina</taxon>
        <taxon>Sordariomycetes</taxon>
        <taxon>Hypocreomycetidae</taxon>
        <taxon>Hypocreales</taxon>
        <taxon>Ophiocordycipitaceae</taxon>
        <taxon>Hirsutella</taxon>
    </lineage>
</organism>
<feature type="transmembrane region" description="Helical" evidence="2">
    <location>
        <begin position="135"/>
        <end position="154"/>
    </location>
</feature>
<protein>
    <submittedName>
        <fullName evidence="3">Uncharacterized protein</fullName>
    </submittedName>
</protein>